<keyword evidence="2" id="KW-1185">Reference proteome</keyword>
<dbReference type="RefSeq" id="WP_379665101.1">
    <property type="nucleotide sequence ID" value="NZ_JBHULH010000001.1"/>
</dbReference>
<sequence length="123" mass="14093">MDTTSVDTPPSFEACNSIIDKEEKTNCFRNIIHKEISSSLEKQHIKVKKKVDETIQVVITIHADHKITLKSVEASEHMIQQIPNLKKMIEKSIDDLPKIYAAIKRGIPVTTEYTLPIRIKLDR</sequence>
<accession>A0ABW5LNI4</accession>
<organism evidence="1 2">
    <name type="scientific">Pseudotenacibaculum haliotis</name>
    <dbReference type="NCBI Taxonomy" id="1862138"/>
    <lineage>
        <taxon>Bacteria</taxon>
        <taxon>Pseudomonadati</taxon>
        <taxon>Bacteroidota</taxon>
        <taxon>Flavobacteriia</taxon>
        <taxon>Flavobacteriales</taxon>
        <taxon>Flavobacteriaceae</taxon>
        <taxon>Pseudotenacibaculum</taxon>
    </lineage>
</organism>
<dbReference type="Proteomes" id="UP001597508">
    <property type="component" value="Unassembled WGS sequence"/>
</dbReference>
<proteinExistence type="predicted"/>
<evidence type="ECO:0000313" key="2">
    <source>
        <dbReference type="Proteomes" id="UP001597508"/>
    </source>
</evidence>
<gene>
    <name evidence="1" type="ORF">ACFSRZ_03360</name>
</gene>
<dbReference type="EMBL" id="JBHULH010000001">
    <property type="protein sequence ID" value="MFD2566393.1"/>
    <property type="molecule type" value="Genomic_DNA"/>
</dbReference>
<comment type="caution">
    <text evidence="1">The sequence shown here is derived from an EMBL/GenBank/DDBJ whole genome shotgun (WGS) entry which is preliminary data.</text>
</comment>
<reference evidence="2" key="1">
    <citation type="journal article" date="2019" name="Int. J. Syst. Evol. Microbiol.">
        <title>The Global Catalogue of Microorganisms (GCM) 10K type strain sequencing project: providing services to taxonomists for standard genome sequencing and annotation.</title>
        <authorList>
            <consortium name="The Broad Institute Genomics Platform"/>
            <consortium name="The Broad Institute Genome Sequencing Center for Infectious Disease"/>
            <person name="Wu L."/>
            <person name="Ma J."/>
        </authorList>
    </citation>
    <scope>NUCLEOTIDE SEQUENCE [LARGE SCALE GENOMIC DNA]</scope>
    <source>
        <strain evidence="2">KCTC 52127</strain>
    </source>
</reference>
<evidence type="ECO:0000313" key="1">
    <source>
        <dbReference type="EMBL" id="MFD2566393.1"/>
    </source>
</evidence>
<protein>
    <submittedName>
        <fullName evidence="1">Uncharacterized protein</fullName>
    </submittedName>
</protein>
<name>A0ABW5LNI4_9FLAO</name>